<dbReference type="EMBL" id="GEDC01000109">
    <property type="protein sequence ID" value="JAS37189.1"/>
    <property type="molecule type" value="Transcribed_RNA"/>
</dbReference>
<evidence type="ECO:0000256" key="2">
    <source>
        <dbReference type="SAM" id="Coils"/>
    </source>
</evidence>
<dbReference type="GO" id="GO:0005634">
    <property type="term" value="C:nucleus"/>
    <property type="evidence" value="ECO:0007669"/>
    <property type="project" value="TreeGrafter"/>
</dbReference>
<sequence>KNGGVVQEMKTSPSLRKPLSKRTFTPQTAKPAPLRDLNRVPVTTNSTPGGGKDSARRPQALPSLPPVQLQPTVTLDVATTELRQAACGVQALGVLVNYLVFNLDAFSTPSLKKELEKMRADWLKTKLEMEEVKATYIRSEEEREECQRRLNESRNQIQAYNEQHNLEMVALNNEHETKVQALEARIGEITEMHCQCSKEFERLKQFHDDKIEELKRSAKAELDRKEMELNDRLTSILADLNDEKEHSKKLMELLHSDKDVKLQATTSRCKVLEDEVKSLRVVFELRSAELQDLRKQNEIAVRDAQQLPAAEQKITTLQARVEDLELQLERKLSSEQSLLHEKKLLSETIQQESNQRLRLMQCNEELQWKLKQSSEVVNALASMSNIGNPLSPGDIFLSNSNKSAYIDYLTTPQLNKKGIITSTPYVQQSSISPPQSPKVKAVVEKSDSVSWVLEMDESPEHIVSRLVRKAHSFNSPAHHCHTLPNPHKRQRCRKSLSTSSAPTSKPGRARSFSFDSDTSDVPNKCIPDWDLRDPDDLTQNDENEDSIVVETVGEGRLQNFLDIGEPIDGEKLDVMGGEDFASPKSTSSSGGSEASIRSRRKDTNLIESEEIIMINRVDSLLSSLPKDSAGEAMVSEDTSDNESGSRDSEDDERYMF</sequence>
<dbReference type="GO" id="GO:0008017">
    <property type="term" value="F:microtubule binding"/>
    <property type="evidence" value="ECO:0007669"/>
    <property type="project" value="TreeGrafter"/>
</dbReference>
<protein>
    <submittedName>
        <fullName evidence="4">Uncharacterized protein</fullName>
    </submittedName>
</protein>
<feature type="coiled-coil region" evidence="2">
    <location>
        <begin position="129"/>
        <end position="228"/>
    </location>
</feature>
<feature type="compositionally biased region" description="Basic and acidic residues" evidence="3">
    <location>
        <begin position="643"/>
        <end position="656"/>
    </location>
</feature>
<dbReference type="AlphaFoldDB" id="A0A1B6EGY7"/>
<feature type="region of interest" description="Disordered" evidence="3">
    <location>
        <begin position="1"/>
        <end position="67"/>
    </location>
</feature>
<accession>A0A1B6EGY7</accession>
<dbReference type="GO" id="GO:0005737">
    <property type="term" value="C:cytoplasm"/>
    <property type="evidence" value="ECO:0007669"/>
    <property type="project" value="TreeGrafter"/>
</dbReference>
<proteinExistence type="predicted"/>
<keyword evidence="1 2" id="KW-0175">Coiled coil</keyword>
<feature type="coiled-coil region" evidence="2">
    <location>
        <begin position="307"/>
        <end position="334"/>
    </location>
</feature>
<feature type="region of interest" description="Disordered" evidence="3">
    <location>
        <begin position="628"/>
        <end position="656"/>
    </location>
</feature>
<name>A0A1B6EGY7_9HEMI</name>
<evidence type="ECO:0000256" key="3">
    <source>
        <dbReference type="SAM" id="MobiDB-lite"/>
    </source>
</evidence>
<dbReference type="PANTHER" id="PTHR24200">
    <property type="entry name" value="TOUCAN, ISOFORM A"/>
    <property type="match status" value="1"/>
</dbReference>
<feature type="compositionally biased region" description="Low complexity" evidence="3">
    <location>
        <begin position="582"/>
        <end position="595"/>
    </location>
</feature>
<feature type="non-terminal residue" evidence="4">
    <location>
        <position position="1"/>
    </location>
</feature>
<evidence type="ECO:0000256" key="1">
    <source>
        <dbReference type="ARBA" id="ARBA00023054"/>
    </source>
</evidence>
<feature type="region of interest" description="Disordered" evidence="3">
    <location>
        <begin position="568"/>
        <end position="603"/>
    </location>
</feature>
<reference evidence="4" key="1">
    <citation type="submission" date="2015-12" db="EMBL/GenBank/DDBJ databases">
        <title>De novo transcriptome assembly of four potential Pierce s Disease insect vectors from Arizona vineyards.</title>
        <authorList>
            <person name="Tassone E.E."/>
        </authorList>
    </citation>
    <scope>NUCLEOTIDE SEQUENCE</scope>
</reference>
<organism evidence="4">
    <name type="scientific">Clastoptera arizonana</name>
    <name type="common">Arizona spittle bug</name>
    <dbReference type="NCBI Taxonomy" id="38151"/>
    <lineage>
        <taxon>Eukaryota</taxon>
        <taxon>Metazoa</taxon>
        <taxon>Ecdysozoa</taxon>
        <taxon>Arthropoda</taxon>
        <taxon>Hexapoda</taxon>
        <taxon>Insecta</taxon>
        <taxon>Pterygota</taxon>
        <taxon>Neoptera</taxon>
        <taxon>Paraneoptera</taxon>
        <taxon>Hemiptera</taxon>
        <taxon>Auchenorrhyncha</taxon>
        <taxon>Cercopoidea</taxon>
        <taxon>Clastopteridae</taxon>
        <taxon>Clastoptera</taxon>
    </lineage>
</organism>
<feature type="compositionally biased region" description="Basic residues" evidence="3">
    <location>
        <begin position="478"/>
        <end position="494"/>
    </location>
</feature>
<gene>
    <name evidence="4" type="ORF">g.32882</name>
</gene>
<dbReference type="InterPro" id="IPR051293">
    <property type="entry name" value="MTUS1/CCDC69"/>
</dbReference>
<evidence type="ECO:0000313" key="4">
    <source>
        <dbReference type="EMBL" id="JAS37189.1"/>
    </source>
</evidence>
<dbReference type="PANTHER" id="PTHR24200:SF11">
    <property type="entry name" value="TOUCAN, ISOFORM A"/>
    <property type="match status" value="1"/>
</dbReference>
<feature type="region of interest" description="Disordered" evidence="3">
    <location>
        <begin position="477"/>
        <end position="542"/>
    </location>
</feature>